<feature type="transmembrane region" description="Helical" evidence="1">
    <location>
        <begin position="6"/>
        <end position="28"/>
    </location>
</feature>
<keyword evidence="4" id="KW-1185">Reference proteome</keyword>
<proteinExistence type="predicted"/>
<dbReference type="PANTHER" id="PTHR36698">
    <property type="entry name" value="BLL5892 PROTEIN"/>
    <property type="match status" value="1"/>
</dbReference>
<keyword evidence="1" id="KW-0472">Membrane</keyword>
<evidence type="ECO:0000256" key="1">
    <source>
        <dbReference type="SAM" id="Phobius"/>
    </source>
</evidence>
<evidence type="ECO:0000313" key="3">
    <source>
        <dbReference type="EMBL" id="PHQ16847.1"/>
    </source>
</evidence>
<dbReference type="Pfam" id="PF02470">
    <property type="entry name" value="MlaD"/>
    <property type="match status" value="1"/>
</dbReference>
<accession>A0A2G1UQR0</accession>
<organism evidence="3 4">
    <name type="scientific">Marinobacter profundi</name>
    <dbReference type="NCBI Taxonomy" id="2666256"/>
    <lineage>
        <taxon>Bacteria</taxon>
        <taxon>Pseudomonadati</taxon>
        <taxon>Pseudomonadota</taxon>
        <taxon>Gammaproteobacteria</taxon>
        <taxon>Pseudomonadales</taxon>
        <taxon>Marinobacteraceae</taxon>
        <taxon>Marinobacter</taxon>
    </lineage>
</organism>
<feature type="domain" description="Mce/MlaD" evidence="2">
    <location>
        <begin position="39"/>
        <end position="115"/>
    </location>
</feature>
<dbReference type="InterPro" id="IPR003399">
    <property type="entry name" value="Mce/MlaD"/>
</dbReference>
<dbReference type="Proteomes" id="UP000231409">
    <property type="component" value="Unassembled WGS sequence"/>
</dbReference>
<sequence length="312" mass="33766">MEPKAHHVIIGLFTLVAVAAALGFALWLGKSSTDREWAYYQIEFNHAVSGLSIGNPVLYSGVQVGDVLDLKLDPEVPGHVQVFVRVDREVPIRENTRAGLILANITGAMNVQFSGGTPDSPVLNGNRSDPPLIIAEPSAFSSLLDNSEMLMQKADQLLTNAVRLMSEQNSENLTAILGNIRIATEALLERRGQLEALLERLDAAGTRAEEAAIKVSAVSDNANALLQDEGRDALTSLAEALRSVQGTADRIDALVRTNEGALDAGFQSMGELAPALRELRSTLRNLNQFTRRLEDDPAGVLFAPERIQELPR</sequence>
<dbReference type="AlphaFoldDB" id="A0A2G1UQR0"/>
<keyword evidence="1" id="KW-1133">Transmembrane helix</keyword>
<evidence type="ECO:0000313" key="4">
    <source>
        <dbReference type="Proteomes" id="UP000231409"/>
    </source>
</evidence>
<name>A0A2G1UQR0_9GAMM</name>
<gene>
    <name evidence="3" type="ORF">CLH61_02425</name>
</gene>
<comment type="caution">
    <text evidence="3">The sequence shown here is derived from an EMBL/GenBank/DDBJ whole genome shotgun (WGS) entry which is preliminary data.</text>
</comment>
<reference evidence="3 4" key="1">
    <citation type="submission" date="2017-09" db="EMBL/GenBank/DDBJ databases">
        <title>The draft genome sequences of Marinobacter sp. PWS21.</title>
        <authorList>
            <person name="Cao J."/>
        </authorList>
    </citation>
    <scope>NUCLEOTIDE SEQUENCE [LARGE SCALE GENOMIC DNA]</scope>
    <source>
        <strain evidence="3 4">PWS21</strain>
    </source>
</reference>
<dbReference type="EMBL" id="NTFH01000003">
    <property type="protein sequence ID" value="PHQ16847.1"/>
    <property type="molecule type" value="Genomic_DNA"/>
</dbReference>
<dbReference type="RefSeq" id="WP_099613098.1">
    <property type="nucleotide sequence ID" value="NZ_KZ319367.1"/>
</dbReference>
<keyword evidence="1" id="KW-0812">Transmembrane</keyword>
<protein>
    <submittedName>
        <fullName evidence="3">ABC transporter permease</fullName>
    </submittedName>
</protein>
<evidence type="ECO:0000259" key="2">
    <source>
        <dbReference type="Pfam" id="PF02470"/>
    </source>
</evidence>
<dbReference type="PANTHER" id="PTHR36698:SF2">
    <property type="entry name" value="MCE_MLAD DOMAIN-CONTAINING PROTEIN"/>
    <property type="match status" value="1"/>
</dbReference>